<feature type="domain" description="Sulfide dehydrogenase [flavocytochrome c] flavoprotein chain central" evidence="5">
    <location>
        <begin position="165"/>
        <end position="280"/>
    </location>
</feature>
<dbReference type="InterPro" id="IPR052541">
    <property type="entry name" value="SQRD"/>
</dbReference>
<comment type="caution">
    <text evidence="6">The sequence shown here is derived from an EMBL/GenBank/DDBJ whole genome shotgun (WGS) entry which is preliminary data.</text>
</comment>
<dbReference type="InterPro" id="IPR037092">
    <property type="entry name" value="FlavoCytC_S_DH_flav-bd_sf"/>
</dbReference>
<evidence type="ECO:0000313" key="6">
    <source>
        <dbReference type="EMBL" id="RIJ26934.1"/>
    </source>
</evidence>
<dbReference type="PANTHER" id="PTHR43755:SF1">
    <property type="entry name" value="FAD-DEPENDENT PYRIDINE NUCLEOTIDE-DISULPHIDE OXIDOREDUCTASE"/>
    <property type="match status" value="1"/>
</dbReference>
<dbReference type="GO" id="GO:0050660">
    <property type="term" value="F:flavin adenine dinucleotide binding"/>
    <property type="evidence" value="ECO:0007669"/>
    <property type="project" value="InterPro"/>
</dbReference>
<proteinExistence type="predicted"/>
<feature type="domain" description="Flavocytochrome c sulphide dehydrogenase flavin-binding" evidence="4">
    <location>
        <begin position="357"/>
        <end position="424"/>
    </location>
</feature>
<keyword evidence="7" id="KW-1185">Reference proteome</keyword>
<dbReference type="GO" id="GO:0016491">
    <property type="term" value="F:oxidoreductase activity"/>
    <property type="evidence" value="ECO:0007669"/>
    <property type="project" value="InterPro"/>
</dbReference>
<keyword evidence="1" id="KW-0285">Flavoprotein</keyword>
<dbReference type="InterPro" id="IPR023753">
    <property type="entry name" value="FAD/NAD-binding_dom"/>
</dbReference>
<dbReference type="SUPFAM" id="SSF51905">
    <property type="entry name" value="FAD/NAD(P)-binding domain"/>
    <property type="match status" value="2"/>
</dbReference>
<dbReference type="AlphaFoldDB" id="A0A399R8D2"/>
<name>A0A399R8D2_9PROT</name>
<feature type="domain" description="FAD/NAD(P)-binding" evidence="3">
    <location>
        <begin position="35"/>
        <end position="147"/>
    </location>
</feature>
<dbReference type="EMBL" id="QWFX01000016">
    <property type="protein sequence ID" value="RIJ26934.1"/>
    <property type="molecule type" value="Genomic_DNA"/>
</dbReference>
<dbReference type="Pfam" id="PF09242">
    <property type="entry name" value="FCSD-flav_bind"/>
    <property type="match status" value="1"/>
</dbReference>
<reference evidence="6 7" key="1">
    <citation type="submission" date="2018-08" db="EMBL/GenBank/DDBJ databases">
        <title>Henriciella mobilis sp. nov., isolated from seawater.</title>
        <authorList>
            <person name="Cheng H."/>
            <person name="Wu Y.-H."/>
            <person name="Xu X.-W."/>
            <person name="Guo L.-L."/>
        </authorList>
    </citation>
    <scope>NUCLEOTIDE SEQUENCE [LARGE SCALE GENOMIC DNA]</scope>
    <source>
        <strain evidence="6 7">JN25</strain>
    </source>
</reference>
<keyword evidence="2" id="KW-0274">FAD</keyword>
<sequence>MTGIALDRRTVLTGLGAAAAMTGLSPAALGQTKANLVVIGGGFGGATAAKFLKLFLPSSSVTLIEPNETYYACPFSNLVIGGGRAMSAQAFTLDGLKAYGVDIIRARAETVDGAARTVTLSDDSTLPWDRLVMSPGIDMRWGALDGYDEAATEAMPHAWKAGAQTTLLRRQLEAMEDGGLVVMSAPAAPFRCPPGPYERASLIANYLKTHKPNSKLLVLDAKDSFSKQPLFEQAWAERYPDHLEWRGASDFGRVVRVDPEAMTVFTEFDEIQANVANIIPPQKAGAIADAAGVADQTGWCPIDGLAFESTLVHGIHVLGDATIAAPMPKSAFSANLQAKVCAAQIARLMAGREPQASVLANTCYSYIADDAAVSITGVYTNDGGALTSVDGAGGLSPMDGGPAVREAEAAQAAAWFRTITAEAFG</sequence>
<evidence type="ECO:0000256" key="1">
    <source>
        <dbReference type="ARBA" id="ARBA00022630"/>
    </source>
</evidence>
<gene>
    <name evidence="6" type="ORF">D1223_18585</name>
</gene>
<evidence type="ECO:0000259" key="4">
    <source>
        <dbReference type="Pfam" id="PF09242"/>
    </source>
</evidence>
<dbReference type="PANTHER" id="PTHR43755">
    <property type="match status" value="1"/>
</dbReference>
<dbReference type="Gene3D" id="3.90.760.10">
    <property type="entry name" value="Flavocytochrome c sulphide dehydrogenase, flavin-binding domain"/>
    <property type="match status" value="1"/>
</dbReference>
<organism evidence="6 7">
    <name type="scientific">Henriciella mobilis</name>
    <dbReference type="NCBI Taxonomy" id="2305467"/>
    <lineage>
        <taxon>Bacteria</taxon>
        <taxon>Pseudomonadati</taxon>
        <taxon>Pseudomonadota</taxon>
        <taxon>Alphaproteobacteria</taxon>
        <taxon>Hyphomonadales</taxon>
        <taxon>Hyphomonadaceae</taxon>
        <taxon>Henriciella</taxon>
    </lineage>
</organism>
<dbReference type="Pfam" id="PF07992">
    <property type="entry name" value="Pyr_redox_2"/>
    <property type="match status" value="1"/>
</dbReference>
<dbReference type="InterPro" id="IPR016156">
    <property type="entry name" value="FAD/NAD-linked_Rdtase_dimer_sf"/>
</dbReference>
<dbReference type="SUPFAM" id="SSF55424">
    <property type="entry name" value="FAD/NAD-linked reductases, dimerisation (C-terminal) domain"/>
    <property type="match status" value="1"/>
</dbReference>
<dbReference type="InterPro" id="IPR006311">
    <property type="entry name" value="TAT_signal"/>
</dbReference>
<dbReference type="PROSITE" id="PS51318">
    <property type="entry name" value="TAT"/>
    <property type="match status" value="1"/>
</dbReference>
<dbReference type="Pfam" id="PF21706">
    <property type="entry name" value="FCSD_central"/>
    <property type="match status" value="1"/>
</dbReference>
<protein>
    <submittedName>
        <fullName evidence="6">Cytochrome C</fullName>
    </submittedName>
</protein>
<evidence type="ECO:0000259" key="3">
    <source>
        <dbReference type="Pfam" id="PF07992"/>
    </source>
</evidence>
<dbReference type="FunFam" id="3.50.50.60:FF:000234">
    <property type="entry name" value="Flavocytochrome C sulfide dehydrogenase"/>
    <property type="match status" value="1"/>
</dbReference>
<dbReference type="InterPro" id="IPR049386">
    <property type="entry name" value="FCSD_central"/>
</dbReference>
<dbReference type="Gene3D" id="3.50.50.60">
    <property type="entry name" value="FAD/NAD(P)-binding domain"/>
    <property type="match status" value="2"/>
</dbReference>
<dbReference type="OrthoDB" id="9805710at2"/>
<dbReference type="Proteomes" id="UP000266385">
    <property type="component" value="Unassembled WGS sequence"/>
</dbReference>
<evidence type="ECO:0000259" key="5">
    <source>
        <dbReference type="Pfam" id="PF21706"/>
    </source>
</evidence>
<dbReference type="RefSeq" id="WP_119377827.1">
    <property type="nucleotide sequence ID" value="NZ_QWFX01000016.1"/>
</dbReference>
<evidence type="ECO:0000256" key="2">
    <source>
        <dbReference type="ARBA" id="ARBA00022827"/>
    </source>
</evidence>
<dbReference type="InterPro" id="IPR015323">
    <property type="entry name" value="FlavoCytC_S_DH_flav-bd"/>
</dbReference>
<dbReference type="InterPro" id="IPR036188">
    <property type="entry name" value="FAD/NAD-bd_sf"/>
</dbReference>
<evidence type="ECO:0000313" key="7">
    <source>
        <dbReference type="Proteomes" id="UP000266385"/>
    </source>
</evidence>
<accession>A0A399R8D2</accession>